<dbReference type="GO" id="GO:0016887">
    <property type="term" value="F:ATP hydrolysis activity"/>
    <property type="evidence" value="ECO:0007669"/>
    <property type="project" value="TreeGrafter"/>
</dbReference>
<dbReference type="GO" id="GO:0005829">
    <property type="term" value="C:cytosol"/>
    <property type="evidence" value="ECO:0007669"/>
    <property type="project" value="TreeGrafter"/>
</dbReference>
<dbReference type="PANTHER" id="PTHR43384">
    <property type="entry name" value="SEPTUM SITE-DETERMINING PROTEIN MIND HOMOLOG, CHLOROPLASTIC-RELATED"/>
    <property type="match status" value="1"/>
</dbReference>
<evidence type="ECO:0000313" key="4">
    <source>
        <dbReference type="Proteomes" id="UP000028549"/>
    </source>
</evidence>
<dbReference type="AlphaFoldDB" id="A0A084H3V6"/>
<dbReference type="EMBL" id="JNVC02000001">
    <property type="protein sequence ID" value="KEZ54268.1"/>
    <property type="molecule type" value="Genomic_DNA"/>
</dbReference>
<dbReference type="OrthoDB" id="9816297at2"/>
<keyword evidence="2" id="KW-0067">ATP-binding</keyword>
<dbReference type="STRING" id="246786.GS18_0204900"/>
<dbReference type="Gene3D" id="3.40.50.300">
    <property type="entry name" value="P-loop containing nucleotide triphosphate hydrolases"/>
    <property type="match status" value="1"/>
</dbReference>
<dbReference type="Proteomes" id="UP000028549">
    <property type="component" value="Unassembled WGS sequence"/>
</dbReference>
<dbReference type="SUPFAM" id="SSF52540">
    <property type="entry name" value="P-loop containing nucleoside triphosphate hydrolases"/>
    <property type="match status" value="1"/>
</dbReference>
<comment type="caution">
    <text evidence="3">The sequence shown here is derived from an EMBL/GenBank/DDBJ whole genome shotgun (WGS) entry which is preliminary data.</text>
</comment>
<keyword evidence="4" id="KW-1185">Reference proteome</keyword>
<dbReference type="PIRSF" id="PIRSF003092">
    <property type="entry name" value="MinD"/>
    <property type="match status" value="1"/>
</dbReference>
<dbReference type="GO" id="GO:0005524">
    <property type="term" value="F:ATP binding"/>
    <property type="evidence" value="ECO:0007669"/>
    <property type="project" value="UniProtKB-KW"/>
</dbReference>
<evidence type="ECO:0000256" key="1">
    <source>
        <dbReference type="ARBA" id="ARBA00022741"/>
    </source>
</evidence>
<dbReference type="InterPro" id="IPR025501">
    <property type="entry name" value="MinD_FleN"/>
</dbReference>
<dbReference type="InterPro" id="IPR033875">
    <property type="entry name" value="FlhG"/>
</dbReference>
<reference evidence="3 4" key="1">
    <citation type="journal article" date="2005" name="Int. J. Syst. Evol. Microbiol.">
        <title>Bacillus cibi sp. nov., isolated from jeotgal, a traditional Korean fermented seafood.</title>
        <authorList>
            <person name="Yoon J.H."/>
            <person name="Lee C.H."/>
            <person name="Oh T.K."/>
        </authorList>
    </citation>
    <scope>NUCLEOTIDE SEQUENCE [LARGE SCALE GENOMIC DNA]</scope>
    <source>
        <strain evidence="3 4">DSM 16189</strain>
    </source>
</reference>
<dbReference type="GO" id="GO:0009898">
    <property type="term" value="C:cytoplasmic side of plasma membrane"/>
    <property type="evidence" value="ECO:0007669"/>
    <property type="project" value="TreeGrafter"/>
</dbReference>
<evidence type="ECO:0000313" key="3">
    <source>
        <dbReference type="EMBL" id="KEZ54268.1"/>
    </source>
</evidence>
<dbReference type="Pfam" id="PF10609">
    <property type="entry name" value="ParA"/>
    <property type="match status" value="1"/>
</dbReference>
<dbReference type="CDD" id="cd02038">
    <property type="entry name" value="FlhG-like"/>
    <property type="match status" value="1"/>
</dbReference>
<dbReference type="InterPro" id="IPR027417">
    <property type="entry name" value="P-loop_NTPase"/>
</dbReference>
<keyword evidence="1" id="KW-0547">Nucleotide-binding</keyword>
<dbReference type="InterPro" id="IPR050625">
    <property type="entry name" value="ParA/MinD_ATPase"/>
</dbReference>
<gene>
    <name evidence="3" type="ORF">GS18_0204900</name>
</gene>
<accession>A0A084H3V6</accession>
<dbReference type="InterPro" id="IPR033756">
    <property type="entry name" value="YlxH/NBP35"/>
</dbReference>
<protein>
    <recommendedName>
        <fullName evidence="5">Cobyrinic acid a,c-diamide synthase</fullName>
    </recommendedName>
</protein>
<dbReference type="GO" id="GO:0051782">
    <property type="term" value="P:negative regulation of cell division"/>
    <property type="evidence" value="ECO:0007669"/>
    <property type="project" value="TreeGrafter"/>
</dbReference>
<sequence>MDQAEQLRRQIFKTENKTAKAIAVLSGKGGVGKSGFTVNLAAQLSVRGKRALILDLDIGYGNIDLLIGESSRHSMIDFFQGEKRLNEIICRSSAGFDYISGGTGLSHVVSLNENQLSAFSQELDQAFCTYDYLLLDLGAGMTSDSLKFAMSADELAVVTTPEPTSITDAYSAIKVISFHEKSIPVSIVVNKADDEKTARLTFARMQSAVTRFIEREVSFAGWMPQDPLVSEAVKRQVPFSILFPKCPASRGICRIADSMVSAPSSEAPKQKPSFFSRVSQLLRGGGE</sequence>
<dbReference type="PANTHER" id="PTHR43384:SF4">
    <property type="entry name" value="CELLULOSE BIOSYNTHESIS PROTEIN BCSQ-RELATED"/>
    <property type="match status" value="1"/>
</dbReference>
<dbReference type="RefSeq" id="WP_029565611.1">
    <property type="nucleotide sequence ID" value="NZ_JNVC02000001.1"/>
</dbReference>
<organism evidence="3 4">
    <name type="scientific">Metabacillus indicus</name>
    <name type="common">Bacillus indicus</name>
    <dbReference type="NCBI Taxonomy" id="246786"/>
    <lineage>
        <taxon>Bacteria</taxon>
        <taxon>Bacillati</taxon>
        <taxon>Bacillota</taxon>
        <taxon>Bacilli</taxon>
        <taxon>Bacillales</taxon>
        <taxon>Bacillaceae</taxon>
        <taxon>Metabacillus</taxon>
    </lineage>
</organism>
<name>A0A084H3V6_METID</name>
<evidence type="ECO:0000256" key="2">
    <source>
        <dbReference type="ARBA" id="ARBA00022840"/>
    </source>
</evidence>
<proteinExistence type="predicted"/>
<evidence type="ECO:0008006" key="5">
    <source>
        <dbReference type="Google" id="ProtNLM"/>
    </source>
</evidence>